<evidence type="ECO:0000256" key="3">
    <source>
        <dbReference type="RuleBase" id="RU003345"/>
    </source>
</evidence>
<gene>
    <name evidence="5" type="ORF">ACFFTO_01625</name>
</gene>
<evidence type="ECO:0000313" key="6">
    <source>
        <dbReference type="Proteomes" id="UP001589535"/>
    </source>
</evidence>
<dbReference type="InterPro" id="IPR050740">
    <property type="entry name" value="Aldehyde_DH_Superfamily"/>
</dbReference>
<dbReference type="Gene3D" id="3.40.605.10">
    <property type="entry name" value="Aldehyde Dehydrogenase, Chain A, domain 1"/>
    <property type="match status" value="1"/>
</dbReference>
<keyword evidence="1 3" id="KW-0560">Oxidoreductase</keyword>
<evidence type="ECO:0000256" key="2">
    <source>
        <dbReference type="PROSITE-ProRule" id="PRU10007"/>
    </source>
</evidence>
<comment type="similarity">
    <text evidence="3">Belongs to the aldehyde dehydrogenase family.</text>
</comment>
<dbReference type="PANTHER" id="PTHR43353:SF5">
    <property type="entry name" value="SUCCINATE-SEMIALDEHYDE DEHYDROGENASE, MITOCHONDRIAL"/>
    <property type="match status" value="1"/>
</dbReference>
<dbReference type="InterPro" id="IPR015590">
    <property type="entry name" value="Aldehyde_DH_dom"/>
</dbReference>
<dbReference type="EC" id="1.2.1.-" evidence="5"/>
<sequence length="487" mass="51397">MSASTESGVVEAVGNELFIGGKWVAAQGGKTFPVVDPATGQELCHVADASPSDGVAALDAAVAAQADFANMAPRERGEILRRAYELLMQRQDELALLMTLEMGKPLAESKGEIAYAAEFFRWFAEEAVRIDGGYATAPNGAGRFLITKQPVGPTLLITPWNFPMAMGTRKIGPAIAAGCTSVIKPAAQTPLSMLALAGILAEAGLPEGVLNVVTTSDSGGVMEPLIRDGRARKLSFTGSTGVGRKLLEQCADKVLRTSMELGGNAPFLVFDDADMDAAIDGAMQAKMRNIGEACTAANRFYVQRGVVDEFARRLTERMRALPMGRGTEKDVVVGPLIDDKAVEKVTELVKDATDRGARVLTGGSGVDGPGHFYQATVLTDVPQEARLTHEEIFGPVAPITPFDTEEEAVAKANDTEFGLVSYVFTSDLKRALRVSEALEAGMIGLNQGIVSNPAAPFGGIKQSGLGREGGSVGIDEFLETKYIAVAL</sequence>
<accession>A0ABV5TUS1</accession>
<comment type="caution">
    <text evidence="5">The sequence shown here is derived from an EMBL/GenBank/DDBJ whole genome shotgun (WGS) entry which is preliminary data.</text>
</comment>
<evidence type="ECO:0000256" key="1">
    <source>
        <dbReference type="ARBA" id="ARBA00023002"/>
    </source>
</evidence>
<organism evidence="5 6">
    <name type="scientific">Amycolatopsis plumensis</name>
    <dbReference type="NCBI Taxonomy" id="236508"/>
    <lineage>
        <taxon>Bacteria</taxon>
        <taxon>Bacillati</taxon>
        <taxon>Actinomycetota</taxon>
        <taxon>Actinomycetes</taxon>
        <taxon>Pseudonocardiales</taxon>
        <taxon>Pseudonocardiaceae</taxon>
        <taxon>Amycolatopsis</taxon>
    </lineage>
</organism>
<evidence type="ECO:0000259" key="4">
    <source>
        <dbReference type="Pfam" id="PF00171"/>
    </source>
</evidence>
<dbReference type="RefSeq" id="WP_378188869.1">
    <property type="nucleotide sequence ID" value="NZ_JBHMBK010000001.1"/>
</dbReference>
<dbReference type="PANTHER" id="PTHR43353">
    <property type="entry name" value="SUCCINATE-SEMIALDEHYDE DEHYDROGENASE, MITOCHONDRIAL"/>
    <property type="match status" value="1"/>
</dbReference>
<dbReference type="Gene3D" id="3.40.309.10">
    <property type="entry name" value="Aldehyde Dehydrogenase, Chain A, domain 2"/>
    <property type="match status" value="1"/>
</dbReference>
<dbReference type="Pfam" id="PF00171">
    <property type="entry name" value="Aldedh"/>
    <property type="match status" value="1"/>
</dbReference>
<protein>
    <submittedName>
        <fullName evidence="5">NAD-dependent succinate-semialdehyde dehydrogenase</fullName>
        <ecNumber evidence="5">1.2.1.-</ecNumber>
    </submittedName>
</protein>
<proteinExistence type="inferred from homology"/>
<evidence type="ECO:0000313" key="5">
    <source>
        <dbReference type="EMBL" id="MFB9682865.1"/>
    </source>
</evidence>
<dbReference type="InterPro" id="IPR029510">
    <property type="entry name" value="Ald_DH_CS_GLU"/>
</dbReference>
<dbReference type="EMBL" id="JBHMBK010000001">
    <property type="protein sequence ID" value="MFB9682865.1"/>
    <property type="molecule type" value="Genomic_DNA"/>
</dbReference>
<dbReference type="GO" id="GO:0016491">
    <property type="term" value="F:oxidoreductase activity"/>
    <property type="evidence" value="ECO:0007669"/>
    <property type="project" value="UniProtKB-KW"/>
</dbReference>
<dbReference type="CDD" id="cd07103">
    <property type="entry name" value="ALDH_F5_SSADH_GabD"/>
    <property type="match status" value="1"/>
</dbReference>
<dbReference type="InterPro" id="IPR016161">
    <property type="entry name" value="Ald_DH/histidinol_DH"/>
</dbReference>
<name>A0ABV5TUS1_9PSEU</name>
<dbReference type="InterPro" id="IPR016163">
    <property type="entry name" value="Ald_DH_C"/>
</dbReference>
<keyword evidence="6" id="KW-1185">Reference proteome</keyword>
<feature type="active site" evidence="2">
    <location>
        <position position="260"/>
    </location>
</feature>
<dbReference type="InterPro" id="IPR016162">
    <property type="entry name" value="Ald_DH_N"/>
</dbReference>
<dbReference type="PROSITE" id="PS00687">
    <property type="entry name" value="ALDEHYDE_DEHYDR_GLU"/>
    <property type="match status" value="1"/>
</dbReference>
<dbReference type="SUPFAM" id="SSF53720">
    <property type="entry name" value="ALDH-like"/>
    <property type="match status" value="1"/>
</dbReference>
<reference evidence="5 6" key="1">
    <citation type="submission" date="2024-09" db="EMBL/GenBank/DDBJ databases">
        <authorList>
            <person name="Sun Q."/>
            <person name="Mori K."/>
        </authorList>
    </citation>
    <scope>NUCLEOTIDE SEQUENCE [LARGE SCALE GENOMIC DNA]</scope>
    <source>
        <strain evidence="5 6">JCM 13852</strain>
    </source>
</reference>
<feature type="domain" description="Aldehyde dehydrogenase" evidence="4">
    <location>
        <begin position="23"/>
        <end position="483"/>
    </location>
</feature>
<dbReference type="Proteomes" id="UP001589535">
    <property type="component" value="Unassembled WGS sequence"/>
</dbReference>